<evidence type="ECO:0000313" key="5">
    <source>
        <dbReference type="EMBL" id="MBB5887150.1"/>
    </source>
</evidence>
<dbReference type="Gene3D" id="3.90.220.20">
    <property type="entry name" value="DNA methylase specificity domains"/>
    <property type="match status" value="2"/>
</dbReference>
<reference evidence="5 6" key="1">
    <citation type="submission" date="2020-08" db="EMBL/GenBank/DDBJ databases">
        <title>Genomic Encyclopedia of Type Strains, Phase IV (KMG-IV): sequencing the most valuable type-strain genomes for metagenomic binning, comparative biology and taxonomic classification.</title>
        <authorList>
            <person name="Goeker M."/>
        </authorList>
    </citation>
    <scope>NUCLEOTIDE SEQUENCE [LARGE SCALE GENOMIC DNA]</scope>
    <source>
        <strain evidence="5 6">DSM 14925</strain>
    </source>
</reference>
<dbReference type="GO" id="GO:0003677">
    <property type="term" value="F:DNA binding"/>
    <property type="evidence" value="ECO:0007669"/>
    <property type="project" value="UniProtKB-KW"/>
</dbReference>
<dbReference type="AlphaFoldDB" id="A0A841C7C8"/>
<dbReference type="RefSeq" id="WP_183538058.1">
    <property type="nucleotide sequence ID" value="NZ_JACHHV010000001.1"/>
</dbReference>
<gene>
    <name evidence="5" type="ORF">HNQ37_000018</name>
</gene>
<dbReference type="PANTHER" id="PTHR30408:SF13">
    <property type="entry name" value="TYPE I RESTRICTION ENZYME HINDI SPECIFICITY SUBUNIT"/>
    <property type="match status" value="1"/>
</dbReference>
<evidence type="ECO:0000256" key="3">
    <source>
        <dbReference type="ARBA" id="ARBA00023125"/>
    </source>
</evidence>
<proteinExistence type="inferred from homology"/>
<dbReference type="InterPro" id="IPR052021">
    <property type="entry name" value="Type-I_RS_S_subunit"/>
</dbReference>
<dbReference type="EMBL" id="JACHHV010000001">
    <property type="protein sequence ID" value="MBB5887150.1"/>
    <property type="molecule type" value="Genomic_DNA"/>
</dbReference>
<evidence type="ECO:0000259" key="4">
    <source>
        <dbReference type="Pfam" id="PF01420"/>
    </source>
</evidence>
<keyword evidence="2" id="KW-0680">Restriction system</keyword>
<name>A0A841C7C8_9LACT</name>
<feature type="domain" description="Type I restriction modification DNA specificity" evidence="4">
    <location>
        <begin position="27"/>
        <end position="164"/>
    </location>
</feature>
<feature type="domain" description="Type I restriction modification DNA specificity" evidence="4">
    <location>
        <begin position="189"/>
        <end position="340"/>
    </location>
</feature>
<keyword evidence="3" id="KW-0238">DNA-binding</keyword>
<dbReference type="GO" id="GO:0009035">
    <property type="term" value="F:type I site-specific deoxyribonuclease activity"/>
    <property type="evidence" value="ECO:0007669"/>
    <property type="project" value="UniProtKB-EC"/>
</dbReference>
<comment type="caution">
    <text evidence="5">The sequence shown here is derived from an EMBL/GenBank/DDBJ whole genome shotgun (WGS) entry which is preliminary data.</text>
</comment>
<dbReference type="CDD" id="cd16961">
    <property type="entry name" value="RMtype1_S_TRD-CR_like"/>
    <property type="match status" value="1"/>
</dbReference>
<dbReference type="Proteomes" id="UP000562464">
    <property type="component" value="Unassembled WGS sequence"/>
</dbReference>
<evidence type="ECO:0000313" key="6">
    <source>
        <dbReference type="Proteomes" id="UP000562464"/>
    </source>
</evidence>
<keyword evidence="5" id="KW-0378">Hydrolase</keyword>
<accession>A0A841C7C8</accession>
<evidence type="ECO:0000256" key="2">
    <source>
        <dbReference type="ARBA" id="ARBA00022747"/>
    </source>
</evidence>
<comment type="similarity">
    <text evidence="1">Belongs to the type-I restriction system S methylase family.</text>
</comment>
<dbReference type="GO" id="GO:0009307">
    <property type="term" value="P:DNA restriction-modification system"/>
    <property type="evidence" value="ECO:0007669"/>
    <property type="project" value="UniProtKB-KW"/>
</dbReference>
<dbReference type="EC" id="3.1.21.3" evidence="5"/>
<sequence length="388" mass="44550">MTSKILSDVSSYAGDRVNIAELTLDNYISTENILPNKEGITKAAKLPTGKTTSGYKKGDILISNIRPYFKKIWYTKEDGGCSNDVLVIRANSKIYSKFLYYVLANDNFFNYDTATSKGTKMPRGDKTAIMKYEVPDYPFEIQRKIAKTLSALDEKIENNKKINHHLADIAQAIFNSWFVDYEPFGRDLPSDWEEIDFDEISTVQNGYAFKSKDYVAEGTRMIRTTNFENGYVNNNDLIMLPEEFYEDTKYRNFVFRKFDTVLVMVGASVGKISLVTELNIPSLQNQNMWCFRSIRPEVPESFIHFHVKNINNKVRGWSSGSARDFYRKDIFKKAKITLPTPAVLDEFSKLTMPIFEKINNNILENDKLVKTRDSLLPKLMSGEVSVIN</sequence>
<organism evidence="5 6">
    <name type="scientific">Lactovum miscens</name>
    <dbReference type="NCBI Taxonomy" id="190387"/>
    <lineage>
        <taxon>Bacteria</taxon>
        <taxon>Bacillati</taxon>
        <taxon>Bacillota</taxon>
        <taxon>Bacilli</taxon>
        <taxon>Lactobacillales</taxon>
        <taxon>Streptococcaceae</taxon>
        <taxon>Lactovum</taxon>
    </lineage>
</organism>
<dbReference type="SUPFAM" id="SSF116734">
    <property type="entry name" value="DNA methylase specificity domain"/>
    <property type="match status" value="2"/>
</dbReference>
<dbReference type="InterPro" id="IPR044946">
    <property type="entry name" value="Restrct_endonuc_typeI_TRD_sf"/>
</dbReference>
<dbReference type="Pfam" id="PF01420">
    <property type="entry name" value="Methylase_S"/>
    <property type="match status" value="2"/>
</dbReference>
<dbReference type="PANTHER" id="PTHR30408">
    <property type="entry name" value="TYPE-1 RESTRICTION ENZYME ECOKI SPECIFICITY PROTEIN"/>
    <property type="match status" value="1"/>
</dbReference>
<evidence type="ECO:0000256" key="1">
    <source>
        <dbReference type="ARBA" id="ARBA00010923"/>
    </source>
</evidence>
<dbReference type="InterPro" id="IPR000055">
    <property type="entry name" value="Restrct_endonuc_typeI_TRD"/>
</dbReference>
<keyword evidence="6" id="KW-1185">Reference proteome</keyword>
<protein>
    <submittedName>
        <fullName evidence="5">Type I restriction enzyme S subunit</fullName>
        <ecNumber evidence="5">3.1.21.3</ecNumber>
    </submittedName>
</protein>